<dbReference type="InParanoid" id="A0A4S2MSA2"/>
<feature type="transmembrane region" description="Helical" evidence="1">
    <location>
        <begin position="524"/>
        <end position="549"/>
    </location>
</feature>
<dbReference type="AlphaFoldDB" id="A0A4S2MSA2"/>
<evidence type="ECO:0000313" key="3">
    <source>
        <dbReference type="Proteomes" id="UP000298138"/>
    </source>
</evidence>
<feature type="transmembrane region" description="Helical" evidence="1">
    <location>
        <begin position="177"/>
        <end position="201"/>
    </location>
</feature>
<dbReference type="Proteomes" id="UP000298138">
    <property type="component" value="Unassembled WGS sequence"/>
</dbReference>
<dbReference type="STRING" id="341454.A0A4S2MSA2"/>
<accession>A0A4S2MSA2</accession>
<keyword evidence="1" id="KW-0812">Transmembrane</keyword>
<dbReference type="OrthoDB" id="3344043at2759"/>
<sequence length="620" mass="67064">MGPYTPNTGISYTPFTPSPPAHITGKHSTILLHFLILTLPLSIITAILLGLIFHYQITPTPITSSSLLTARTTSDSSVYYVHLNPTFLMKIASLSSTIATFMTTFAVGLAVYPLAAGLLRDTRDIRPERLLTPWQYYWVLNFAENAGWPAVYRWIWGRKEKKEKTGVKVEAPKRAVNVGRVALATLVFGGLVFAADTWLHFVTKPFELVQVTAIPRENAQYGRRMSSNCTDRDNTYNDQWNSECTFSPNIRGGVFIDPITTLEVFNNVSETLSVNTYSGVSPPHAFLGVPNNGAQWKHDFTADTISITAKCSSAMVDCGLSRADLTNGAGVVFNCPKYPAWWGLLVGAPPAFNKQYFTDATGSKNVSGTSATVNNPFYVGFNGLTTRAAGAALKLIQTKDPGVVSQEYGGVAYLHFCEISVYDVTYTAINGSITKFEAIPAKGSVATAITTADRNLNAGDRQLIAAADLGSLVADTAQDMADVFGIEYSRVLLRTVSGALQSAPVQEAHSWESIIVAKVPKAPLYALVVAIGSMIVFGVVLTVVALVAAREKEVEEVRARLSLVGLVAEKLEPERAGMPVESLEKVFDDGESGGVAKRVGIGRKDEVVGGWETKVWSPMK</sequence>
<protein>
    <submittedName>
        <fullName evidence="2">Uncharacterized protein</fullName>
    </submittedName>
</protein>
<evidence type="ECO:0000256" key="1">
    <source>
        <dbReference type="SAM" id="Phobius"/>
    </source>
</evidence>
<feature type="transmembrane region" description="Helical" evidence="1">
    <location>
        <begin position="135"/>
        <end position="156"/>
    </location>
</feature>
<proteinExistence type="predicted"/>
<feature type="transmembrane region" description="Helical" evidence="1">
    <location>
        <begin position="91"/>
        <end position="115"/>
    </location>
</feature>
<keyword evidence="1" id="KW-1133">Transmembrane helix</keyword>
<dbReference type="EMBL" id="ML220141">
    <property type="protein sequence ID" value="TGZ78487.1"/>
    <property type="molecule type" value="Genomic_DNA"/>
</dbReference>
<organism evidence="2 3">
    <name type="scientific">Ascodesmis nigricans</name>
    <dbReference type="NCBI Taxonomy" id="341454"/>
    <lineage>
        <taxon>Eukaryota</taxon>
        <taxon>Fungi</taxon>
        <taxon>Dikarya</taxon>
        <taxon>Ascomycota</taxon>
        <taxon>Pezizomycotina</taxon>
        <taxon>Pezizomycetes</taxon>
        <taxon>Pezizales</taxon>
        <taxon>Ascodesmidaceae</taxon>
        <taxon>Ascodesmis</taxon>
    </lineage>
</organism>
<feature type="transmembrane region" description="Helical" evidence="1">
    <location>
        <begin position="30"/>
        <end position="53"/>
    </location>
</feature>
<gene>
    <name evidence="2" type="ORF">EX30DRAFT_365977</name>
</gene>
<name>A0A4S2MSA2_9PEZI</name>
<evidence type="ECO:0000313" key="2">
    <source>
        <dbReference type="EMBL" id="TGZ78487.1"/>
    </source>
</evidence>
<keyword evidence="3" id="KW-1185">Reference proteome</keyword>
<reference evidence="2 3" key="1">
    <citation type="submission" date="2019-04" db="EMBL/GenBank/DDBJ databases">
        <title>Comparative genomics and transcriptomics to analyze fruiting body development in filamentous ascomycetes.</title>
        <authorList>
            <consortium name="DOE Joint Genome Institute"/>
            <person name="Lutkenhaus R."/>
            <person name="Traeger S."/>
            <person name="Breuer J."/>
            <person name="Kuo A."/>
            <person name="Lipzen A."/>
            <person name="Pangilinan J."/>
            <person name="Dilworth D."/>
            <person name="Sandor L."/>
            <person name="Poggeler S."/>
            <person name="Barry K."/>
            <person name="Grigoriev I.V."/>
            <person name="Nowrousian M."/>
        </authorList>
    </citation>
    <scope>NUCLEOTIDE SEQUENCE [LARGE SCALE GENOMIC DNA]</scope>
    <source>
        <strain evidence="2 3">CBS 389.68</strain>
    </source>
</reference>
<keyword evidence="1" id="KW-0472">Membrane</keyword>